<dbReference type="InterPro" id="IPR030373">
    <property type="entry name" value="PABS_CS"/>
</dbReference>
<feature type="binding site" evidence="7">
    <location>
        <position position="34"/>
    </location>
    <ligand>
        <name>S-methyl-5'-thioadenosine</name>
        <dbReference type="ChEBI" id="CHEBI:17509"/>
    </ligand>
</feature>
<evidence type="ECO:0000256" key="2">
    <source>
        <dbReference type="ARBA" id="ARBA00022490"/>
    </source>
</evidence>
<dbReference type="AlphaFoldDB" id="A0A4P8L2S5"/>
<evidence type="ECO:0000256" key="5">
    <source>
        <dbReference type="ARBA" id="ARBA00023115"/>
    </source>
</evidence>
<comment type="catalytic activity">
    <reaction evidence="7">
        <text>S-adenosyl 3-(methylsulfanyl)propylamine + putrescine = S-methyl-5'-thioadenosine + spermidine + H(+)</text>
        <dbReference type="Rhea" id="RHEA:12721"/>
        <dbReference type="ChEBI" id="CHEBI:15378"/>
        <dbReference type="ChEBI" id="CHEBI:17509"/>
        <dbReference type="ChEBI" id="CHEBI:57443"/>
        <dbReference type="ChEBI" id="CHEBI:57834"/>
        <dbReference type="ChEBI" id="CHEBI:326268"/>
        <dbReference type="EC" id="2.5.1.16"/>
    </reaction>
</comment>
<comment type="caution">
    <text evidence="7">Lacks conserved residue(s) required for the propagation of feature annotation.</text>
</comment>
<dbReference type="RefSeq" id="WP_137424099.1">
    <property type="nucleotide sequence ID" value="NZ_CP040098.1"/>
</dbReference>
<dbReference type="NCBIfam" id="NF002010">
    <property type="entry name" value="PRK00811.1"/>
    <property type="match status" value="1"/>
</dbReference>
<dbReference type="InterPro" id="IPR001045">
    <property type="entry name" value="Spermi_synthase"/>
</dbReference>
<keyword evidence="2" id="KW-0963">Cytoplasm</keyword>
<dbReference type="InterPro" id="IPR035246">
    <property type="entry name" value="Spermidine_synt_N"/>
</dbReference>
<dbReference type="UniPathway" id="UPA00248">
    <property type="reaction ID" value="UER00314"/>
</dbReference>
<comment type="pathway">
    <text evidence="7">Amine and polyamine biosynthesis; spermidine biosynthesis; spermidine from putrescine: step 1/1.</text>
</comment>
<evidence type="ECO:0000313" key="10">
    <source>
        <dbReference type="EMBL" id="QCQ22130.1"/>
    </source>
</evidence>
<keyword evidence="4 7" id="KW-0745">Spermidine biosynthesis</keyword>
<feature type="active site" description="Proton acceptor" evidence="7 8">
    <location>
        <position position="159"/>
    </location>
</feature>
<evidence type="ECO:0000256" key="1">
    <source>
        <dbReference type="ARBA" id="ARBA00007867"/>
    </source>
</evidence>
<evidence type="ECO:0000256" key="6">
    <source>
        <dbReference type="ARBA" id="ARBA00048874"/>
    </source>
</evidence>
<dbReference type="GO" id="GO:0010487">
    <property type="term" value="F:thermospermine synthase activity"/>
    <property type="evidence" value="ECO:0007669"/>
    <property type="project" value="UniProtKB-EC"/>
</dbReference>
<dbReference type="InterPro" id="IPR029063">
    <property type="entry name" value="SAM-dependent_MTases_sf"/>
</dbReference>
<comment type="function">
    <text evidence="7">Catalyzes the irreversible transfer of a propylamine group from the amino donor S-adenosylmethioninamine (decarboxy-AdoMet) to putrescine (1,4-diaminobutane) to yield spermidine.</text>
</comment>
<comment type="similarity">
    <text evidence="1 7">Belongs to the spermidine/spermine synthase family.</text>
</comment>
<dbReference type="Gene3D" id="3.40.50.150">
    <property type="entry name" value="Vaccinia Virus protein VP39"/>
    <property type="match status" value="1"/>
</dbReference>
<protein>
    <recommendedName>
        <fullName evidence="7">Polyamine aminopropyltransferase</fullName>
    </recommendedName>
    <alternativeName>
        <fullName evidence="7">Putrescine aminopropyltransferase</fullName>
        <shortName evidence="7">PAPT</shortName>
    </alternativeName>
    <alternativeName>
        <fullName evidence="7">Spermidine synthase</fullName>
        <shortName evidence="7">SPDS</shortName>
        <shortName evidence="7">SPDSY</shortName>
        <ecNumber evidence="7">2.5.1.16</ecNumber>
    </alternativeName>
</protein>
<feature type="binding site" evidence="7">
    <location>
        <position position="65"/>
    </location>
    <ligand>
        <name>spermidine</name>
        <dbReference type="ChEBI" id="CHEBI:57834"/>
    </ligand>
</feature>
<dbReference type="Proteomes" id="UP000298602">
    <property type="component" value="Chromosome"/>
</dbReference>
<dbReference type="PROSITE" id="PS01330">
    <property type="entry name" value="PABS_1"/>
    <property type="match status" value="1"/>
</dbReference>
<evidence type="ECO:0000313" key="11">
    <source>
        <dbReference type="Proteomes" id="UP000298602"/>
    </source>
</evidence>
<accession>A0A4P8L2S5</accession>
<dbReference type="InterPro" id="IPR030374">
    <property type="entry name" value="PABS"/>
</dbReference>
<evidence type="ECO:0000256" key="8">
    <source>
        <dbReference type="PROSITE-ProRule" id="PRU00354"/>
    </source>
</evidence>
<feature type="binding site" evidence="7">
    <location>
        <position position="89"/>
    </location>
    <ligand>
        <name>spermidine</name>
        <dbReference type="ChEBI" id="CHEBI:57834"/>
    </ligand>
</feature>
<evidence type="ECO:0000259" key="9">
    <source>
        <dbReference type="PROSITE" id="PS51006"/>
    </source>
</evidence>
<dbReference type="EMBL" id="CP040098">
    <property type="protein sequence ID" value="QCQ22130.1"/>
    <property type="molecule type" value="Genomic_DNA"/>
</dbReference>
<dbReference type="OrthoDB" id="9793120at2"/>
<evidence type="ECO:0000256" key="7">
    <source>
        <dbReference type="HAMAP-Rule" id="MF_00198"/>
    </source>
</evidence>
<dbReference type="NCBIfam" id="NF037959">
    <property type="entry name" value="MFS_SpdSyn"/>
    <property type="match status" value="1"/>
</dbReference>
<feature type="binding site" evidence="7">
    <location>
        <position position="166"/>
    </location>
    <ligand>
        <name>S-methyl-5'-thioadenosine</name>
        <dbReference type="ChEBI" id="CHEBI:17509"/>
    </ligand>
</feature>
<dbReference type="Pfam" id="PF01564">
    <property type="entry name" value="Spermine_synth"/>
    <property type="match status" value="1"/>
</dbReference>
<evidence type="ECO:0000256" key="3">
    <source>
        <dbReference type="ARBA" id="ARBA00022679"/>
    </source>
</evidence>
<evidence type="ECO:0000256" key="4">
    <source>
        <dbReference type="ARBA" id="ARBA00023066"/>
    </source>
</evidence>
<keyword evidence="3 7" id="KW-0808">Transferase</keyword>
<sequence>MDETETLYAEPITATMGRRFRIRKMIHTRETPYQKVDVVETHEFGVTLFLDRRFQTSERDEFFYHESLVHPPMLLHPNPRDILIIGGGDGGALEEIAKYRTVRRITMVELDPEVVDVARRYLQTICGKAFEDHRVELVIGDGRRFMEETDRTYDVILLDLTDPMEPSKYVYTREFYEICRSRLNTGGILGLHNDSAFFFPEAFNVISKTLDAVFPHKRQYLAYILGYMLDFVFSACSSEPLPDLDTGAVRRRMGERGIGPLQYYSAQRHPLLFALPGYVQSILERPCEISTDAAPFVLVGAEGFQFPGE</sequence>
<dbReference type="GO" id="GO:0004766">
    <property type="term" value="F:spermidine synthase activity"/>
    <property type="evidence" value="ECO:0007669"/>
    <property type="project" value="UniProtKB-UniRule"/>
</dbReference>
<proteinExistence type="inferred from homology"/>
<keyword evidence="11" id="KW-1185">Reference proteome</keyword>
<dbReference type="PROSITE" id="PS51006">
    <property type="entry name" value="PABS_2"/>
    <property type="match status" value="1"/>
</dbReference>
<dbReference type="FunFam" id="3.40.50.150:FF:000088">
    <property type="entry name" value="Polyamine aminopropyltransferase"/>
    <property type="match status" value="1"/>
</dbReference>
<name>A0A4P8L2S5_9BACT</name>
<dbReference type="PANTHER" id="PTHR43317">
    <property type="entry name" value="THERMOSPERMINE SYNTHASE ACAULIS5"/>
    <property type="match status" value="1"/>
</dbReference>
<dbReference type="HAMAP" id="MF_00198">
    <property type="entry name" value="Spermidine_synth"/>
    <property type="match status" value="1"/>
</dbReference>
<dbReference type="Gene3D" id="2.30.140.10">
    <property type="entry name" value="Spermidine synthase, tetramerisation domain"/>
    <property type="match status" value="1"/>
</dbReference>
<dbReference type="GO" id="GO:0008295">
    <property type="term" value="P:spermidine biosynthetic process"/>
    <property type="evidence" value="ECO:0007669"/>
    <property type="project" value="UniProtKB-UniRule"/>
</dbReference>
<organism evidence="10 11">
    <name type="scientific">Desulfoglaeba alkanexedens ALDC</name>
    <dbReference type="NCBI Taxonomy" id="980445"/>
    <lineage>
        <taxon>Bacteria</taxon>
        <taxon>Pseudomonadati</taxon>
        <taxon>Thermodesulfobacteriota</taxon>
        <taxon>Syntrophobacteria</taxon>
        <taxon>Syntrophobacterales</taxon>
        <taxon>Syntrophobacteraceae</taxon>
        <taxon>Desulfoglaeba</taxon>
    </lineage>
</organism>
<reference evidence="10 11" key="1">
    <citation type="submission" date="2019-05" db="EMBL/GenBank/DDBJ databases">
        <title>The Complete Genome Sequence of the n-alkane-degrading Desulfoglaeba alkanexedens ALDC reveals multiple alkylsuccinate synthase gene clusters.</title>
        <authorList>
            <person name="Callaghan A.V."/>
            <person name="Davidova I.A."/>
            <person name="Duncan K.E."/>
            <person name="Morris B."/>
            <person name="McInerney M.J."/>
        </authorList>
    </citation>
    <scope>NUCLEOTIDE SEQUENCE [LARGE SCALE GENOMIC DNA]</scope>
    <source>
        <strain evidence="10 11">ALDC</strain>
    </source>
</reference>
<dbReference type="CDD" id="cd02440">
    <property type="entry name" value="AdoMet_MTases"/>
    <property type="match status" value="1"/>
</dbReference>
<dbReference type="KEGG" id="dax:FDQ92_08105"/>
<reference evidence="10 11" key="2">
    <citation type="submission" date="2019-05" db="EMBL/GenBank/DDBJ databases">
        <authorList>
            <person name="Suflita J.M."/>
            <person name="Marks C.R."/>
        </authorList>
    </citation>
    <scope>NUCLEOTIDE SEQUENCE [LARGE SCALE GENOMIC DNA]</scope>
    <source>
        <strain evidence="10 11">ALDC</strain>
    </source>
</reference>
<feature type="domain" description="PABS" evidence="9">
    <location>
        <begin position="1"/>
        <end position="238"/>
    </location>
</feature>
<comment type="subunit">
    <text evidence="7">Homodimer or homotetramer.</text>
</comment>
<dbReference type="InterPro" id="IPR037163">
    <property type="entry name" value="Spermidine_synt_N_sf"/>
</dbReference>
<comment type="catalytic activity">
    <reaction evidence="6">
        <text>S-adenosyl 3-(methylsulfanyl)propylamine + spermidine = thermospermine + S-methyl-5'-thioadenosine + H(+)</text>
        <dbReference type="Rhea" id="RHEA:30515"/>
        <dbReference type="ChEBI" id="CHEBI:15378"/>
        <dbReference type="ChEBI" id="CHEBI:17509"/>
        <dbReference type="ChEBI" id="CHEBI:57443"/>
        <dbReference type="ChEBI" id="CHEBI:57834"/>
        <dbReference type="ChEBI" id="CHEBI:59903"/>
        <dbReference type="EC" id="2.5.1.79"/>
    </reaction>
</comment>
<feature type="binding site" evidence="7">
    <location>
        <position position="109"/>
    </location>
    <ligand>
        <name>S-methyl-5'-thioadenosine</name>
        <dbReference type="ChEBI" id="CHEBI:17509"/>
    </ligand>
</feature>
<keyword evidence="5 7" id="KW-0620">Polyamine biosynthesis</keyword>
<dbReference type="EC" id="2.5.1.16" evidence="7"/>
<dbReference type="SUPFAM" id="SSF53335">
    <property type="entry name" value="S-adenosyl-L-methionine-dependent methyltransferases"/>
    <property type="match status" value="1"/>
</dbReference>
<dbReference type="Pfam" id="PF17284">
    <property type="entry name" value="Spermine_synt_N"/>
    <property type="match status" value="1"/>
</dbReference>
<dbReference type="PANTHER" id="PTHR43317:SF1">
    <property type="entry name" value="THERMOSPERMINE SYNTHASE ACAULIS5"/>
    <property type="match status" value="1"/>
</dbReference>
<gene>
    <name evidence="7 10" type="primary">speE</name>
    <name evidence="10" type="ORF">FDQ92_08105</name>
</gene>
<feature type="binding site" evidence="7">
    <location>
        <begin position="141"/>
        <end position="142"/>
    </location>
    <ligand>
        <name>S-methyl-5'-thioadenosine</name>
        <dbReference type="ChEBI" id="CHEBI:17509"/>
    </ligand>
</feature>